<evidence type="ECO:0000256" key="5">
    <source>
        <dbReference type="PIRNR" id="PIRNR017811"/>
    </source>
</evidence>
<evidence type="ECO:0000256" key="6">
    <source>
        <dbReference type="SAM" id="MobiDB-lite"/>
    </source>
</evidence>
<gene>
    <name evidence="8" type="ORF">KIW84_073181</name>
</gene>
<dbReference type="EMBL" id="JAMSHJ010000007">
    <property type="protein sequence ID" value="KAI5386938.1"/>
    <property type="molecule type" value="Genomic_DNA"/>
</dbReference>
<proteinExistence type="inferred from homology"/>
<dbReference type="PIRSF" id="PIRSF017811">
    <property type="entry name" value="CDK_inhib_pln"/>
    <property type="match status" value="1"/>
</dbReference>
<sequence length="192" mass="22427">MGDRKRSSPTIVTMNEASPNGTSISKKRKITASASHLHHQSISSVTSVNSAATVSSDEFCSDHTPLPRFSSSKVMETCNVVKERDSTSLDPELKTKNFETVDLNATKRNLKSFRFSFHFLLHFTFNFLTKYCNSLVKSYMYIFFSSIFREEEIDEFFARFEREEQKRFSEKYNFDIVRDMPLEGRYEWVHLH</sequence>
<accession>A0A9D4VMY9</accession>
<comment type="subcellular location">
    <subcellularLocation>
        <location evidence="1">Nucleus</location>
        <location evidence="1">Nucleoplasm</location>
    </subcellularLocation>
</comment>
<keyword evidence="3 5" id="KW-0649">Protein kinase inhibitor</keyword>
<dbReference type="GO" id="GO:0005654">
    <property type="term" value="C:nucleoplasm"/>
    <property type="evidence" value="ECO:0007669"/>
    <property type="project" value="UniProtKB-SubCell"/>
</dbReference>
<feature type="region of interest" description="Disordered" evidence="6">
    <location>
        <begin position="1"/>
        <end position="23"/>
    </location>
</feature>
<evidence type="ECO:0000256" key="4">
    <source>
        <dbReference type="ARBA" id="ARBA00023306"/>
    </source>
</evidence>
<protein>
    <recommendedName>
        <fullName evidence="5">Cyclin-dependent kinase inhibitor</fullName>
    </recommendedName>
</protein>
<keyword evidence="4" id="KW-0131">Cell cycle</keyword>
<evidence type="ECO:0000259" key="7">
    <source>
        <dbReference type="Pfam" id="PF02234"/>
    </source>
</evidence>
<feature type="compositionally biased region" description="Polar residues" evidence="6">
    <location>
        <begin position="8"/>
        <end position="23"/>
    </location>
</feature>
<evidence type="ECO:0000313" key="8">
    <source>
        <dbReference type="EMBL" id="KAI5386938.1"/>
    </source>
</evidence>
<dbReference type="InterPro" id="IPR044275">
    <property type="entry name" value="KRP"/>
</dbReference>
<dbReference type="Gramene" id="Psat07G0318100-T1">
    <property type="protein sequence ID" value="KAI5386938.1"/>
    <property type="gene ID" value="KIW84_073181"/>
</dbReference>
<keyword evidence="9" id="KW-1185">Reference proteome</keyword>
<comment type="caution">
    <text evidence="8">The sequence shown here is derived from an EMBL/GenBank/DDBJ whole genome shotgun (WGS) entry which is preliminary data.</text>
</comment>
<evidence type="ECO:0000313" key="9">
    <source>
        <dbReference type="Proteomes" id="UP001058974"/>
    </source>
</evidence>
<organism evidence="8 9">
    <name type="scientific">Pisum sativum</name>
    <name type="common">Garden pea</name>
    <name type="synonym">Lathyrus oleraceus</name>
    <dbReference type="NCBI Taxonomy" id="3888"/>
    <lineage>
        <taxon>Eukaryota</taxon>
        <taxon>Viridiplantae</taxon>
        <taxon>Streptophyta</taxon>
        <taxon>Embryophyta</taxon>
        <taxon>Tracheophyta</taxon>
        <taxon>Spermatophyta</taxon>
        <taxon>Magnoliopsida</taxon>
        <taxon>eudicotyledons</taxon>
        <taxon>Gunneridae</taxon>
        <taxon>Pentapetalae</taxon>
        <taxon>rosids</taxon>
        <taxon>fabids</taxon>
        <taxon>Fabales</taxon>
        <taxon>Fabaceae</taxon>
        <taxon>Papilionoideae</taxon>
        <taxon>50 kb inversion clade</taxon>
        <taxon>NPAAA clade</taxon>
        <taxon>Hologalegina</taxon>
        <taxon>IRL clade</taxon>
        <taxon>Fabeae</taxon>
        <taxon>Lathyrus</taxon>
    </lineage>
</organism>
<reference evidence="8 9" key="1">
    <citation type="journal article" date="2022" name="Nat. Genet.">
        <title>Improved pea reference genome and pan-genome highlight genomic features and evolutionary characteristics.</title>
        <authorList>
            <person name="Yang T."/>
            <person name="Liu R."/>
            <person name="Luo Y."/>
            <person name="Hu S."/>
            <person name="Wang D."/>
            <person name="Wang C."/>
            <person name="Pandey M.K."/>
            <person name="Ge S."/>
            <person name="Xu Q."/>
            <person name="Li N."/>
            <person name="Li G."/>
            <person name="Huang Y."/>
            <person name="Saxena R.K."/>
            <person name="Ji Y."/>
            <person name="Li M."/>
            <person name="Yan X."/>
            <person name="He Y."/>
            <person name="Liu Y."/>
            <person name="Wang X."/>
            <person name="Xiang C."/>
            <person name="Varshney R.K."/>
            <person name="Ding H."/>
            <person name="Gao S."/>
            <person name="Zong X."/>
        </authorList>
    </citation>
    <scope>NUCLEOTIDE SEQUENCE [LARGE SCALE GENOMIC DNA]</scope>
    <source>
        <strain evidence="8 9">cv. Zhongwan 6</strain>
    </source>
</reference>
<name>A0A9D4VMY9_PEA</name>
<dbReference type="GO" id="GO:0051726">
    <property type="term" value="P:regulation of cell cycle"/>
    <property type="evidence" value="ECO:0007669"/>
    <property type="project" value="InterPro"/>
</dbReference>
<comment type="similarity">
    <text evidence="2 5">Belongs to the CDI family. ICK/KRP subfamily.</text>
</comment>
<dbReference type="GO" id="GO:0004861">
    <property type="term" value="F:cyclin-dependent protein serine/threonine kinase inhibitor activity"/>
    <property type="evidence" value="ECO:0007669"/>
    <property type="project" value="UniProtKB-UniRule"/>
</dbReference>
<dbReference type="Pfam" id="PF02234">
    <property type="entry name" value="CDI"/>
    <property type="match status" value="1"/>
</dbReference>
<dbReference type="AlphaFoldDB" id="A0A9D4VMY9"/>
<dbReference type="Gene3D" id="4.10.365.10">
    <property type="entry name" value="p27"/>
    <property type="match status" value="1"/>
</dbReference>
<evidence type="ECO:0000256" key="2">
    <source>
        <dbReference type="ARBA" id="ARBA00010274"/>
    </source>
</evidence>
<dbReference type="InterPro" id="IPR044898">
    <property type="entry name" value="CDI_dom_sf"/>
</dbReference>
<dbReference type="PANTHER" id="PTHR46776">
    <property type="entry name" value="CYCLIN-DEPENDENT KINASE INHIBITOR 4-RELATED"/>
    <property type="match status" value="1"/>
</dbReference>
<dbReference type="InterPro" id="IPR003175">
    <property type="entry name" value="CDI_dom"/>
</dbReference>
<feature type="domain" description="Cyclin-dependent kinase inhibitor" evidence="7">
    <location>
        <begin position="150"/>
        <end position="190"/>
    </location>
</feature>
<evidence type="ECO:0000256" key="1">
    <source>
        <dbReference type="ARBA" id="ARBA00004642"/>
    </source>
</evidence>
<evidence type="ECO:0000256" key="3">
    <source>
        <dbReference type="ARBA" id="ARBA00023013"/>
    </source>
</evidence>
<dbReference type="Proteomes" id="UP001058974">
    <property type="component" value="Chromosome 7"/>
</dbReference>